<keyword evidence="3" id="KW-1185">Reference proteome</keyword>
<protein>
    <recommendedName>
        <fullName evidence="1">HNH nuclease domain-containing protein</fullName>
    </recommendedName>
</protein>
<dbReference type="Pfam" id="PF13392">
    <property type="entry name" value="HNH_3"/>
    <property type="match status" value="1"/>
</dbReference>
<evidence type="ECO:0000313" key="2">
    <source>
        <dbReference type="EMBL" id="WDS61990.1"/>
    </source>
</evidence>
<sequence length="238" mass="27979">MINFFFNDNFAFWYKDGELVWTKNHYRGRGKNQLFIKAGTKAGCNDAQGYVIINSHKGGDKKRHRIIYDMFYNSLTKNFLVRHLNDIKGQDNIENLSMGTYSDNNKDRIRNNLLPKNNPHGNLGVYKKCGLWYAVYNTLEGDRFAGYFKTKDEAVEARKQLVSGTYKGKILKLNNTSGCTGVKWRHDTDKWQVQIAENSKRYHLGQYTEWWDAVCVRKSAEYAKHDDSLEEWFNRRFK</sequence>
<feature type="domain" description="HNH nuclease" evidence="1">
    <location>
        <begin position="62"/>
        <end position="105"/>
    </location>
</feature>
<reference evidence="2 3" key="1">
    <citation type="submission" date="2023-02" db="EMBL/GenBank/DDBJ databases">
        <authorList>
            <person name="Ye Q."/>
            <person name="Zhang S.Q."/>
            <person name="Wang M.S."/>
        </authorList>
    </citation>
    <scope>NUCLEOTIDE SEQUENCE [LARGE SCALE GENOMIC DNA]</scope>
</reference>
<dbReference type="Proteomes" id="UP001215990">
    <property type="component" value="Segment"/>
</dbReference>
<organism evidence="2 3">
    <name type="scientific">Escherichia phage YP-6</name>
    <dbReference type="NCBI Taxonomy" id="3020453"/>
    <lineage>
        <taxon>Viruses</taxon>
        <taxon>Duplodnaviria</taxon>
        <taxon>Heunggongvirae</taxon>
        <taxon>Uroviricota</taxon>
        <taxon>Caudoviricetes</taxon>
        <taxon>Vequintavirinae</taxon>
        <taxon>Vequintavirus</taxon>
        <taxon>Vequintavirus YP6</taxon>
    </lineage>
</organism>
<name>A0AAE9ZV59_9CAUD</name>
<dbReference type="SUPFAM" id="SSF54171">
    <property type="entry name" value="DNA-binding domain"/>
    <property type="match status" value="1"/>
</dbReference>
<dbReference type="SUPFAM" id="SSF54060">
    <property type="entry name" value="His-Me finger endonucleases"/>
    <property type="match status" value="1"/>
</dbReference>
<accession>A0AAE9ZV59</accession>
<dbReference type="InterPro" id="IPR044925">
    <property type="entry name" value="His-Me_finger_sf"/>
</dbReference>
<dbReference type="InterPro" id="IPR003615">
    <property type="entry name" value="HNH_nuc"/>
</dbReference>
<evidence type="ECO:0000259" key="1">
    <source>
        <dbReference type="Pfam" id="PF13392"/>
    </source>
</evidence>
<dbReference type="Gene3D" id="3.90.75.20">
    <property type="match status" value="1"/>
</dbReference>
<dbReference type="EMBL" id="OQ376695">
    <property type="protein sequence ID" value="WDS61990.1"/>
    <property type="molecule type" value="Genomic_DNA"/>
</dbReference>
<evidence type="ECO:0000313" key="3">
    <source>
        <dbReference type="Proteomes" id="UP001215990"/>
    </source>
</evidence>
<dbReference type="GO" id="GO:0003677">
    <property type="term" value="F:DNA binding"/>
    <property type="evidence" value="ECO:0007669"/>
    <property type="project" value="InterPro"/>
</dbReference>
<gene>
    <name evidence="2" type="ORF">YP6_00189</name>
</gene>
<dbReference type="InterPro" id="IPR016177">
    <property type="entry name" value="DNA-bd_dom_sf"/>
</dbReference>
<proteinExistence type="predicted"/>